<dbReference type="SUPFAM" id="SSF55060">
    <property type="entry name" value="GHMP Kinase, C-terminal domain"/>
    <property type="match status" value="1"/>
</dbReference>
<name>A0ABR6W253_9BACT</name>
<comment type="pathway">
    <text evidence="10">Isoprenoid biosynthesis; isopentenyl diphosphate biosynthesis via mevalonate pathway; isopentenyl diphosphate from (R)-mevalonate: step 1/3.</text>
</comment>
<evidence type="ECO:0000259" key="13">
    <source>
        <dbReference type="Pfam" id="PF10509"/>
    </source>
</evidence>
<evidence type="ECO:0000256" key="4">
    <source>
        <dbReference type="ARBA" id="ARBA00022741"/>
    </source>
</evidence>
<keyword evidence="1" id="KW-0963">Cytoplasm</keyword>
<evidence type="ECO:0000313" key="14">
    <source>
        <dbReference type="EMBL" id="MBC3789987.1"/>
    </source>
</evidence>
<evidence type="ECO:0000313" key="15">
    <source>
        <dbReference type="Proteomes" id="UP000700732"/>
    </source>
</evidence>
<dbReference type="InterPro" id="IPR006205">
    <property type="entry name" value="Mev_gal_kin"/>
</dbReference>
<evidence type="ECO:0000256" key="5">
    <source>
        <dbReference type="ARBA" id="ARBA00022777"/>
    </source>
</evidence>
<keyword evidence="8" id="KW-0443">Lipid metabolism</keyword>
<dbReference type="InterPro" id="IPR019539">
    <property type="entry name" value="GalKase_N"/>
</dbReference>
<dbReference type="InterPro" id="IPR006206">
    <property type="entry name" value="Mevalonate/galactokinase"/>
</dbReference>
<keyword evidence="6" id="KW-0067">ATP-binding</keyword>
<dbReference type="PANTHER" id="PTHR43290:SF2">
    <property type="entry name" value="MEVALONATE KINASE"/>
    <property type="match status" value="1"/>
</dbReference>
<evidence type="ECO:0000256" key="2">
    <source>
        <dbReference type="ARBA" id="ARBA00022516"/>
    </source>
</evidence>
<evidence type="ECO:0000256" key="9">
    <source>
        <dbReference type="ARBA" id="ARBA00023144"/>
    </source>
</evidence>
<keyword evidence="9" id="KW-0119">Carbohydrate metabolism</keyword>
<dbReference type="SUPFAM" id="SSF54211">
    <property type="entry name" value="Ribosomal protein S5 domain 2-like"/>
    <property type="match status" value="1"/>
</dbReference>
<evidence type="ECO:0000256" key="6">
    <source>
        <dbReference type="ARBA" id="ARBA00022840"/>
    </source>
</evidence>
<comment type="caution">
    <text evidence="14">The sequence shown here is derived from an EMBL/GenBank/DDBJ whole genome shotgun (WGS) entry which is preliminary data.</text>
</comment>
<organism evidence="14 15">
    <name type="scientific">Spirosoma utsteinense</name>
    <dbReference type="NCBI Taxonomy" id="2585773"/>
    <lineage>
        <taxon>Bacteria</taxon>
        <taxon>Pseudomonadati</taxon>
        <taxon>Bacteroidota</taxon>
        <taxon>Cytophagia</taxon>
        <taxon>Cytophagales</taxon>
        <taxon>Cytophagaceae</taxon>
        <taxon>Spirosoma</taxon>
    </lineage>
</organism>
<dbReference type="Pfam" id="PF00288">
    <property type="entry name" value="GHMP_kinases_N"/>
    <property type="match status" value="1"/>
</dbReference>
<keyword evidence="3" id="KW-0808">Transferase</keyword>
<keyword evidence="2" id="KW-0444">Lipid biosynthesis</keyword>
<dbReference type="InterPro" id="IPR014721">
    <property type="entry name" value="Ribsml_uS5_D2-typ_fold_subgr"/>
</dbReference>
<dbReference type="RefSeq" id="WP_186735637.1">
    <property type="nucleotide sequence ID" value="NZ_VFIA01000002.1"/>
</dbReference>
<dbReference type="PRINTS" id="PR00473">
    <property type="entry name" value="GALCTOKINASE"/>
</dbReference>
<dbReference type="Gene3D" id="3.30.230.10">
    <property type="match status" value="1"/>
</dbReference>
<keyword evidence="9" id="KW-0299">Galactose metabolism</keyword>
<feature type="domain" description="GHMP kinase C-terminal" evidence="12">
    <location>
        <begin position="276"/>
        <end position="346"/>
    </location>
</feature>
<dbReference type="Pfam" id="PF08544">
    <property type="entry name" value="GHMP_kinases_C"/>
    <property type="match status" value="1"/>
</dbReference>
<reference evidence="14 15" key="1">
    <citation type="submission" date="2019-06" db="EMBL/GenBank/DDBJ databases">
        <title>Spirosoma utsteinense sp. nov. isolated from Antarctic ice-free soils.</title>
        <authorList>
            <person name="Tahon G."/>
        </authorList>
    </citation>
    <scope>NUCLEOTIDE SEQUENCE [LARGE SCALE GENOMIC DNA]</scope>
    <source>
        <strain evidence="14 15">LMG 31447</strain>
    </source>
</reference>
<evidence type="ECO:0000259" key="12">
    <source>
        <dbReference type="Pfam" id="PF08544"/>
    </source>
</evidence>
<evidence type="ECO:0000256" key="1">
    <source>
        <dbReference type="ARBA" id="ARBA00022490"/>
    </source>
</evidence>
<dbReference type="InterPro" id="IPR006204">
    <property type="entry name" value="GHMP_kinase_N_dom"/>
</dbReference>
<sequence>MATRSDSVVSVSTPGRICLFGEHQDYLGLPVIAAAISRRIHLTAVPRSDSQVHIHLPDIGKSESFDLKGPLTYVAKRDYFRSAVNVLRRDEGIRLSTGFDVTVRGTIPINAGTSSSSALVVSWVSLLLQMADNPLSFSREAIAGIAHRAEVLEFGEPGGMMDHYATAVGDIIYLESEPAIRIDHLRPTLGTFVLGDSCEPKDTLGILKHVKFGMLDALKKISAHHPAFDLYTAPLASAIDYRHLLTADELSLLQSNLSDRDILREALELLRGPVMDDAYLGSLLNKHQDNLRDAKRISTPKIDRMLTAALQAGAMGGKINGSGGGGCMFAYAPKYPETVAEAIEKEGGKAYVITVDEGTVVDPVRETHHL</sequence>
<dbReference type="PIRSF" id="PIRSF000530">
    <property type="entry name" value="Galactokinase"/>
    <property type="match status" value="1"/>
</dbReference>
<keyword evidence="4" id="KW-0547">Nucleotide-binding</keyword>
<accession>A0ABR6W253</accession>
<proteinExistence type="predicted"/>
<dbReference type="Pfam" id="PF10509">
    <property type="entry name" value="GalKase_gal_bdg"/>
    <property type="match status" value="1"/>
</dbReference>
<evidence type="ECO:0000256" key="3">
    <source>
        <dbReference type="ARBA" id="ARBA00022679"/>
    </source>
</evidence>
<evidence type="ECO:0000256" key="7">
    <source>
        <dbReference type="ARBA" id="ARBA00022842"/>
    </source>
</evidence>
<keyword evidence="5" id="KW-0418">Kinase</keyword>
<evidence type="ECO:0000256" key="8">
    <source>
        <dbReference type="ARBA" id="ARBA00023098"/>
    </source>
</evidence>
<dbReference type="Proteomes" id="UP000700732">
    <property type="component" value="Unassembled WGS sequence"/>
</dbReference>
<feature type="domain" description="Galactokinase N-terminal" evidence="13">
    <location>
        <begin position="9"/>
        <end position="42"/>
    </location>
</feature>
<dbReference type="PANTHER" id="PTHR43290">
    <property type="entry name" value="MEVALONATE KINASE"/>
    <property type="match status" value="1"/>
</dbReference>
<keyword evidence="7" id="KW-0460">Magnesium</keyword>
<feature type="domain" description="GHMP kinase N-terminal" evidence="11">
    <location>
        <begin position="79"/>
        <end position="169"/>
    </location>
</feature>
<dbReference type="InterPro" id="IPR000705">
    <property type="entry name" value="Galactokinase"/>
</dbReference>
<dbReference type="PRINTS" id="PR00959">
    <property type="entry name" value="MEVGALKINASE"/>
</dbReference>
<evidence type="ECO:0000256" key="10">
    <source>
        <dbReference type="ARBA" id="ARBA00029438"/>
    </source>
</evidence>
<dbReference type="Gene3D" id="3.30.70.890">
    <property type="entry name" value="GHMP kinase, C-terminal domain"/>
    <property type="match status" value="1"/>
</dbReference>
<dbReference type="InterPro" id="IPR020568">
    <property type="entry name" value="Ribosomal_Su5_D2-typ_SF"/>
</dbReference>
<keyword evidence="15" id="KW-1185">Reference proteome</keyword>
<dbReference type="InterPro" id="IPR013750">
    <property type="entry name" value="GHMP_kinase_C_dom"/>
</dbReference>
<gene>
    <name evidence="14" type="ORF">FH603_471</name>
</gene>
<protein>
    <submittedName>
        <fullName evidence="14">Galactokinase</fullName>
    </submittedName>
</protein>
<dbReference type="InterPro" id="IPR036554">
    <property type="entry name" value="GHMP_kinase_C_sf"/>
</dbReference>
<evidence type="ECO:0000259" key="11">
    <source>
        <dbReference type="Pfam" id="PF00288"/>
    </source>
</evidence>
<dbReference type="EMBL" id="VFIA01000002">
    <property type="protein sequence ID" value="MBC3789987.1"/>
    <property type="molecule type" value="Genomic_DNA"/>
</dbReference>